<name>A0A1U7VFJ7_NICSY</name>
<dbReference type="Proteomes" id="UP000189701">
    <property type="component" value="Unplaced"/>
</dbReference>
<evidence type="ECO:0000313" key="1">
    <source>
        <dbReference type="Proteomes" id="UP000189701"/>
    </source>
</evidence>
<dbReference type="PANTHER" id="PTHR35992">
    <property type="entry name" value="CYTOMATRIX PROTEIN-LIKE PROTEIN"/>
    <property type="match status" value="1"/>
</dbReference>
<organism evidence="1 2">
    <name type="scientific">Nicotiana sylvestris</name>
    <name type="common">Wood tobacco</name>
    <name type="synonym">South American tobacco</name>
    <dbReference type="NCBI Taxonomy" id="4096"/>
    <lineage>
        <taxon>Eukaryota</taxon>
        <taxon>Viridiplantae</taxon>
        <taxon>Streptophyta</taxon>
        <taxon>Embryophyta</taxon>
        <taxon>Tracheophyta</taxon>
        <taxon>Spermatophyta</taxon>
        <taxon>Magnoliopsida</taxon>
        <taxon>eudicotyledons</taxon>
        <taxon>Gunneridae</taxon>
        <taxon>Pentapetalae</taxon>
        <taxon>asterids</taxon>
        <taxon>lamiids</taxon>
        <taxon>Solanales</taxon>
        <taxon>Solanaceae</taxon>
        <taxon>Nicotianoideae</taxon>
        <taxon>Nicotianeae</taxon>
        <taxon>Nicotiana</taxon>
    </lineage>
</organism>
<reference evidence="1" key="1">
    <citation type="journal article" date="2013" name="Genome Biol.">
        <title>Reference genomes and transcriptomes of Nicotiana sylvestris and Nicotiana tomentosiformis.</title>
        <authorList>
            <person name="Sierro N."/>
            <person name="Battey J.N."/>
            <person name="Ouadi S."/>
            <person name="Bovet L."/>
            <person name="Goepfert S."/>
            <person name="Bakaher N."/>
            <person name="Peitsch M.C."/>
            <person name="Ivanov N.V."/>
        </authorList>
    </citation>
    <scope>NUCLEOTIDE SEQUENCE [LARGE SCALE GENOMIC DNA]</scope>
</reference>
<gene>
    <name evidence="2" type="primary">LOC104215543</name>
</gene>
<dbReference type="PANTHER" id="PTHR35992:SF1">
    <property type="entry name" value="CYTOMATRIX PROTEIN-LIKE PROTEIN"/>
    <property type="match status" value="1"/>
</dbReference>
<evidence type="ECO:0000313" key="2">
    <source>
        <dbReference type="RefSeq" id="XP_009763666.1"/>
    </source>
</evidence>
<protein>
    <submittedName>
        <fullName evidence="2">Uncharacterized protein LOC104215543 isoform X1</fullName>
    </submittedName>
</protein>
<accession>A0A1U7VFJ7</accession>
<proteinExistence type="predicted"/>
<sequence>MAKPKGSSSERKIWNNVFNLLFDLIKSQQTHLEYLAKDRKILEDRVKLLHDRWVNDGYSYQEQIFQMKQDFIVQEMEHIVEGAKAERFAVLKKRDAVMYKKKFGELHLCPQKKKKTVANFGNFLFVSFIS</sequence>
<keyword evidence="1" id="KW-1185">Reference proteome</keyword>
<dbReference type="AlphaFoldDB" id="A0A1U7VFJ7"/>
<dbReference type="RefSeq" id="XP_009763666.1">
    <property type="nucleotide sequence ID" value="XM_009765364.1"/>
</dbReference>
<reference evidence="2" key="2">
    <citation type="submission" date="2025-08" db="UniProtKB">
        <authorList>
            <consortium name="RefSeq"/>
        </authorList>
    </citation>
    <scope>IDENTIFICATION</scope>
    <source>
        <tissue evidence="2">Leaf</tissue>
    </source>
</reference>
<dbReference type="STRING" id="4096.A0A1U7VFJ7"/>